<organism evidence="3 4">
    <name type="scientific">Tardibacter chloracetimidivorans</name>
    <dbReference type="NCBI Taxonomy" id="1921510"/>
    <lineage>
        <taxon>Bacteria</taxon>
        <taxon>Pseudomonadati</taxon>
        <taxon>Pseudomonadota</taxon>
        <taxon>Alphaproteobacteria</taxon>
        <taxon>Sphingomonadales</taxon>
        <taxon>Sphingomonadaceae</taxon>
        <taxon>Tardibacter</taxon>
    </lineage>
</organism>
<feature type="domain" description="EF-hand" evidence="2">
    <location>
        <begin position="80"/>
        <end position="115"/>
    </location>
</feature>
<dbReference type="EMBL" id="CP018221">
    <property type="protein sequence ID" value="API60895.1"/>
    <property type="molecule type" value="Genomic_DNA"/>
</dbReference>
<gene>
    <name evidence="3" type="ORF">BSL82_02045</name>
</gene>
<feature type="region of interest" description="Disordered" evidence="1">
    <location>
        <begin position="137"/>
        <end position="156"/>
    </location>
</feature>
<evidence type="ECO:0000313" key="3">
    <source>
        <dbReference type="EMBL" id="API60895.1"/>
    </source>
</evidence>
<feature type="compositionally biased region" description="Low complexity" evidence="1">
    <location>
        <begin position="141"/>
        <end position="156"/>
    </location>
</feature>
<dbReference type="KEGG" id="sphj:BSL82_02045"/>
<dbReference type="PROSITE" id="PS00018">
    <property type="entry name" value="EF_HAND_1"/>
    <property type="match status" value="1"/>
</dbReference>
<sequence length="156" mass="17156">MWRWVAGGLALALGVLAVLFWRDESARASDSVIPPRPAAVLSQGIAAPPPAAPEASEQKREERRFNRYDKDRDEAITREEYLASRRKAFAKLDVNGDGRLSFEEWAIRTTDKFAKADADGSKVLTRAEFATTRVKRKAPARPECAPVAAAAGDEES</sequence>
<dbReference type="SUPFAM" id="SSF47473">
    <property type="entry name" value="EF-hand"/>
    <property type="match status" value="1"/>
</dbReference>
<dbReference type="InterPro" id="IPR011992">
    <property type="entry name" value="EF-hand-dom_pair"/>
</dbReference>
<evidence type="ECO:0000256" key="1">
    <source>
        <dbReference type="SAM" id="MobiDB-lite"/>
    </source>
</evidence>
<dbReference type="GO" id="GO:0016301">
    <property type="term" value="F:kinase activity"/>
    <property type="evidence" value="ECO:0007669"/>
    <property type="project" value="UniProtKB-KW"/>
</dbReference>
<dbReference type="Pfam" id="PF13202">
    <property type="entry name" value="EF-hand_5"/>
    <property type="match status" value="1"/>
</dbReference>
<protein>
    <submittedName>
        <fullName evidence="3">Histidine kinase</fullName>
    </submittedName>
</protein>
<keyword evidence="3" id="KW-0808">Transferase</keyword>
<dbReference type="OrthoDB" id="7391686at2"/>
<feature type="region of interest" description="Disordered" evidence="1">
    <location>
        <begin position="43"/>
        <end position="69"/>
    </location>
</feature>
<name>A0A1L3ZZ58_9SPHN</name>
<dbReference type="InterPro" id="IPR018247">
    <property type="entry name" value="EF_Hand_1_Ca_BS"/>
</dbReference>
<feature type="compositionally biased region" description="Basic and acidic residues" evidence="1">
    <location>
        <begin position="56"/>
        <end position="69"/>
    </location>
</feature>
<dbReference type="AlphaFoldDB" id="A0A1L3ZZ58"/>
<dbReference type="STRING" id="1921510.BSL82_02045"/>
<dbReference type="Gene3D" id="1.10.238.10">
    <property type="entry name" value="EF-hand"/>
    <property type="match status" value="1"/>
</dbReference>
<reference evidence="4" key="1">
    <citation type="submission" date="2016-11" db="EMBL/GenBank/DDBJ databases">
        <title>Complete Genome Sequence of alachlor-degrading Sphingomonas sp. strain JJ-A5.</title>
        <authorList>
            <person name="Lee H."/>
            <person name="Ka J.-O."/>
        </authorList>
    </citation>
    <scope>NUCLEOTIDE SEQUENCE [LARGE SCALE GENOMIC DNA]</scope>
    <source>
        <strain evidence="4">JJ-A5</strain>
    </source>
</reference>
<accession>A0A1L3ZZ58</accession>
<dbReference type="GO" id="GO:0005509">
    <property type="term" value="F:calcium ion binding"/>
    <property type="evidence" value="ECO:0007669"/>
    <property type="project" value="InterPro"/>
</dbReference>
<dbReference type="InterPro" id="IPR002048">
    <property type="entry name" value="EF_hand_dom"/>
</dbReference>
<dbReference type="PROSITE" id="PS50222">
    <property type="entry name" value="EF_HAND_2"/>
    <property type="match status" value="1"/>
</dbReference>
<keyword evidence="4" id="KW-1185">Reference proteome</keyword>
<proteinExistence type="predicted"/>
<keyword evidence="3" id="KW-0418">Kinase</keyword>
<dbReference type="Proteomes" id="UP000182063">
    <property type="component" value="Chromosome"/>
</dbReference>
<evidence type="ECO:0000259" key="2">
    <source>
        <dbReference type="PROSITE" id="PS50222"/>
    </source>
</evidence>
<evidence type="ECO:0000313" key="4">
    <source>
        <dbReference type="Proteomes" id="UP000182063"/>
    </source>
</evidence>